<evidence type="ECO:0000256" key="1">
    <source>
        <dbReference type="ARBA" id="ARBA00001933"/>
    </source>
</evidence>
<feature type="domain" description="Aminotransferase class I/classII large" evidence="6">
    <location>
        <begin position="30"/>
        <end position="383"/>
    </location>
</feature>
<dbReference type="AlphaFoldDB" id="A0A6N8U5F4"/>
<dbReference type="NCBIfam" id="TIGR04350">
    <property type="entry name" value="C_S_lyase_PatB"/>
    <property type="match status" value="1"/>
</dbReference>
<dbReference type="PANTHER" id="PTHR43525:SF1">
    <property type="entry name" value="PROTEIN MALY"/>
    <property type="match status" value="1"/>
</dbReference>
<dbReference type="InterPro" id="IPR051798">
    <property type="entry name" value="Class-II_PLP-Dep_Aminotrans"/>
</dbReference>
<dbReference type="InterPro" id="IPR015422">
    <property type="entry name" value="PyrdxlP-dep_Trfase_small"/>
</dbReference>
<keyword evidence="4 7" id="KW-0456">Lyase</keyword>
<accession>A0A6N8U5F4</accession>
<evidence type="ECO:0000256" key="3">
    <source>
        <dbReference type="ARBA" id="ARBA00022898"/>
    </source>
</evidence>
<dbReference type="SUPFAM" id="SSF53383">
    <property type="entry name" value="PLP-dependent transferases"/>
    <property type="match status" value="1"/>
</dbReference>
<dbReference type="Pfam" id="PF00155">
    <property type="entry name" value="Aminotran_1_2"/>
    <property type="match status" value="1"/>
</dbReference>
<dbReference type="GO" id="GO:0047804">
    <property type="term" value="F:cysteine-S-conjugate beta-lyase activity"/>
    <property type="evidence" value="ECO:0007669"/>
    <property type="project" value="UniProtKB-EC"/>
</dbReference>
<dbReference type="EC" id="4.4.1.13" evidence="2"/>
<gene>
    <name evidence="7" type="ORF">GSF08_05050</name>
</gene>
<organism evidence="7 8">
    <name type="scientific">Copranaerobaculum intestinale</name>
    <dbReference type="NCBI Taxonomy" id="2692629"/>
    <lineage>
        <taxon>Bacteria</taxon>
        <taxon>Bacillati</taxon>
        <taxon>Bacillota</taxon>
        <taxon>Erysipelotrichia</taxon>
        <taxon>Erysipelotrichales</taxon>
        <taxon>Erysipelotrichaceae</taxon>
        <taxon>Copranaerobaculum</taxon>
    </lineage>
</organism>
<comment type="cofactor">
    <cofactor evidence="1">
        <name>pyridoxal 5'-phosphate</name>
        <dbReference type="ChEBI" id="CHEBI:597326"/>
    </cofactor>
</comment>
<evidence type="ECO:0000256" key="4">
    <source>
        <dbReference type="ARBA" id="ARBA00023239"/>
    </source>
</evidence>
<dbReference type="Gene3D" id="3.90.1150.10">
    <property type="entry name" value="Aspartate Aminotransferase, domain 1"/>
    <property type="match status" value="1"/>
</dbReference>
<evidence type="ECO:0000259" key="6">
    <source>
        <dbReference type="Pfam" id="PF00155"/>
    </source>
</evidence>
<dbReference type="EMBL" id="WUUQ01000002">
    <property type="protein sequence ID" value="MXQ73302.1"/>
    <property type="molecule type" value="Genomic_DNA"/>
</dbReference>
<evidence type="ECO:0000313" key="8">
    <source>
        <dbReference type="Proteomes" id="UP000434036"/>
    </source>
</evidence>
<reference evidence="7 8" key="2">
    <citation type="submission" date="2020-01" db="EMBL/GenBank/DDBJ databases">
        <title>Clostridiaceae sp. nov. isolated from the gut of human by culturomics.</title>
        <authorList>
            <person name="Chang Y."/>
        </authorList>
    </citation>
    <scope>NUCLEOTIDE SEQUENCE [LARGE SCALE GENOMIC DNA]</scope>
    <source>
        <strain evidence="7 8">DONG20-135</strain>
    </source>
</reference>
<proteinExistence type="inferred from homology"/>
<dbReference type="Gene3D" id="3.40.640.10">
    <property type="entry name" value="Type I PLP-dependent aspartate aminotransferase-like (Major domain)"/>
    <property type="match status" value="1"/>
</dbReference>
<dbReference type="GO" id="GO:0030170">
    <property type="term" value="F:pyridoxal phosphate binding"/>
    <property type="evidence" value="ECO:0007669"/>
    <property type="project" value="InterPro"/>
</dbReference>
<dbReference type="InterPro" id="IPR027619">
    <property type="entry name" value="C-S_lyase_PatB-like"/>
</dbReference>
<reference evidence="7 8" key="1">
    <citation type="submission" date="2019-12" db="EMBL/GenBank/DDBJ databases">
        <authorList>
            <person name="Yang R."/>
        </authorList>
    </citation>
    <scope>NUCLEOTIDE SEQUENCE [LARGE SCALE GENOMIC DNA]</scope>
    <source>
        <strain evidence="7 8">DONG20-135</strain>
    </source>
</reference>
<dbReference type="Proteomes" id="UP000434036">
    <property type="component" value="Unassembled WGS sequence"/>
</dbReference>
<dbReference type="CDD" id="cd00609">
    <property type="entry name" value="AAT_like"/>
    <property type="match status" value="1"/>
</dbReference>
<dbReference type="PANTHER" id="PTHR43525">
    <property type="entry name" value="PROTEIN MALY"/>
    <property type="match status" value="1"/>
</dbReference>
<dbReference type="InterPro" id="IPR015424">
    <property type="entry name" value="PyrdxlP-dep_Trfase"/>
</dbReference>
<keyword evidence="8" id="KW-1185">Reference proteome</keyword>
<evidence type="ECO:0000313" key="7">
    <source>
        <dbReference type="EMBL" id="MXQ73302.1"/>
    </source>
</evidence>
<dbReference type="RefSeq" id="WP_160624762.1">
    <property type="nucleotide sequence ID" value="NZ_WUUQ01000002.1"/>
</dbReference>
<protein>
    <recommendedName>
        <fullName evidence="2">cysteine-S-conjugate beta-lyase</fullName>
        <ecNumber evidence="2">4.4.1.13</ecNumber>
    </recommendedName>
</protein>
<dbReference type="InterPro" id="IPR004839">
    <property type="entry name" value="Aminotransferase_I/II_large"/>
</dbReference>
<keyword evidence="3" id="KW-0663">Pyridoxal phosphate</keyword>
<name>A0A6N8U5F4_9FIRM</name>
<comment type="similarity">
    <text evidence="5">Belongs to the class-II pyridoxal-phosphate-dependent aminotransferase family. MalY/PatB cystathionine beta-lyase subfamily.</text>
</comment>
<evidence type="ECO:0000256" key="2">
    <source>
        <dbReference type="ARBA" id="ARBA00012224"/>
    </source>
</evidence>
<sequence length="393" mass="45351">MTYDFDTANDRRGTASTKWDRYESRYHLTDVIPLWVADMDFNCLPEVSQAIIKRAEHGIFGYTDVVDEVYQTIIDWELKHHQNNIEKAEIVMTTGVVYAIYSLVELLVKPQEKVIVQTPVYPPFFNTPKSLERTVVYNPLLYDGSTWTMNFEDLDEQLSKDPSIRMMILCNPHNPVGRCWKYEELEKLCEICRKYHVWLVSDEIHGDLILKPHQLHSIYTMPKRYHDNLILLGSPTKTFNLAGLKISYAVIKNPKLKEALAVQAKASGLSSINIFGLEALNAAYRYGDKWLEECLDYIDHNFDYTITYLQKHLPKAVCNKPEATYMAWVDLRAMMLPADICEQLKQKGHVELQGGAGFGAGFEEWQRINLACPRATLEKGLKRMCDTLNEIKQ</sequence>
<comment type="caution">
    <text evidence="7">The sequence shown here is derived from an EMBL/GenBank/DDBJ whole genome shotgun (WGS) entry which is preliminary data.</text>
</comment>
<evidence type="ECO:0000256" key="5">
    <source>
        <dbReference type="ARBA" id="ARBA00037974"/>
    </source>
</evidence>
<dbReference type="InterPro" id="IPR015421">
    <property type="entry name" value="PyrdxlP-dep_Trfase_major"/>
</dbReference>